<dbReference type="Proteomes" id="UP000095727">
    <property type="component" value="Unassembled WGS sequence"/>
</dbReference>
<gene>
    <name evidence="2" type="ORF">ERS852574_02461</name>
</gene>
<organism evidence="2 3">
    <name type="scientific">Coprococcus comes</name>
    <dbReference type="NCBI Taxonomy" id="410072"/>
    <lineage>
        <taxon>Bacteria</taxon>
        <taxon>Bacillati</taxon>
        <taxon>Bacillota</taxon>
        <taxon>Clostridia</taxon>
        <taxon>Lachnospirales</taxon>
        <taxon>Lachnospiraceae</taxon>
        <taxon>Coprococcus</taxon>
    </lineage>
</organism>
<accession>A0A173TTL1</accession>
<evidence type="ECO:0000256" key="1">
    <source>
        <dbReference type="SAM" id="Phobius"/>
    </source>
</evidence>
<dbReference type="InterPro" id="IPR010380">
    <property type="entry name" value="DUF975"/>
</dbReference>
<dbReference type="PANTHER" id="PTHR40076">
    <property type="entry name" value="MEMBRANE PROTEIN-RELATED"/>
    <property type="match status" value="1"/>
</dbReference>
<keyword evidence="1" id="KW-0812">Transmembrane</keyword>
<feature type="transmembrane region" description="Helical" evidence="1">
    <location>
        <begin position="62"/>
        <end position="84"/>
    </location>
</feature>
<protein>
    <submittedName>
        <fullName evidence="2">Predicted membrane protein</fullName>
    </submittedName>
</protein>
<keyword evidence="1" id="KW-0472">Membrane</keyword>
<keyword evidence="1" id="KW-1133">Transmembrane helix</keyword>
<dbReference type="AlphaFoldDB" id="A0A173TTL1"/>
<proteinExistence type="predicted"/>
<evidence type="ECO:0000313" key="3">
    <source>
        <dbReference type="Proteomes" id="UP000095727"/>
    </source>
</evidence>
<sequence length="235" mass="26387">MMWNRAELKMRGNMAFKKNYVSAVVVALLMGIFGTVSGESSARRVSENSDIYSGNLFNVGMITGLLAGIATVVILIVLVAKVFVGNLLKMGGYRFFILNQTAQPGIGTLLDGFRSGHYVNIVLTMFLRDLFTALWSLLLVVPGIVKHYEYLMVPYIIAENPAMDYKEAFQISKQMMDGEKMEAFIMDLSFLGWYLLSAVTCGLLAIFYVNPYVQASFAEMYTFNKQKAYQEGYIR</sequence>
<feature type="transmembrane region" description="Helical" evidence="1">
    <location>
        <begin position="118"/>
        <end position="145"/>
    </location>
</feature>
<reference evidence="2 3" key="1">
    <citation type="submission" date="2015-09" db="EMBL/GenBank/DDBJ databases">
        <authorList>
            <consortium name="Pathogen Informatics"/>
        </authorList>
    </citation>
    <scope>NUCLEOTIDE SEQUENCE [LARGE SCALE GENOMIC DNA]</scope>
    <source>
        <strain evidence="2 3">2789STDY5834962</strain>
    </source>
</reference>
<dbReference type="PANTHER" id="PTHR40076:SF1">
    <property type="entry name" value="MEMBRANE PROTEIN"/>
    <property type="match status" value="1"/>
</dbReference>
<name>A0A173TTL1_9FIRM</name>
<dbReference type="EMBL" id="CYXR01000019">
    <property type="protein sequence ID" value="CUN06282.1"/>
    <property type="molecule type" value="Genomic_DNA"/>
</dbReference>
<evidence type="ECO:0000313" key="2">
    <source>
        <dbReference type="EMBL" id="CUN06282.1"/>
    </source>
</evidence>
<dbReference type="Pfam" id="PF06161">
    <property type="entry name" value="DUF975"/>
    <property type="match status" value="1"/>
</dbReference>
<feature type="transmembrane region" description="Helical" evidence="1">
    <location>
        <begin position="191"/>
        <end position="210"/>
    </location>
</feature>